<keyword evidence="1" id="KW-1133">Transmembrane helix</keyword>
<sequence>MSRLPMIHQILLHNRNKRTQLTAEQTQLFALPLIRHRPNPLLTHITLGTGRQLHHRRALLQRSQISNLPLANSQLVLALDNFLAAGPGRRRRRRRSFLLLLVLLLVLLVDLHRNLDENARQHDIVRTGAQRLIRAGDVNAAATPVHQRNRTEVRRRAKVQRIGALQRGVDWV</sequence>
<accession>A0A8D8BPQ3</accession>
<feature type="transmembrane region" description="Helical" evidence="1">
    <location>
        <begin position="97"/>
        <end position="115"/>
    </location>
</feature>
<dbReference type="AlphaFoldDB" id="A0A8D8BPQ3"/>
<keyword evidence="1" id="KW-0472">Membrane</keyword>
<protein>
    <submittedName>
        <fullName evidence="2">(northern house mosquito) hypothetical protein</fullName>
    </submittedName>
</protein>
<name>A0A8D8BPQ3_CULPI</name>
<keyword evidence="1" id="KW-0812">Transmembrane</keyword>
<organism evidence="2">
    <name type="scientific">Culex pipiens</name>
    <name type="common">House mosquito</name>
    <dbReference type="NCBI Taxonomy" id="7175"/>
    <lineage>
        <taxon>Eukaryota</taxon>
        <taxon>Metazoa</taxon>
        <taxon>Ecdysozoa</taxon>
        <taxon>Arthropoda</taxon>
        <taxon>Hexapoda</taxon>
        <taxon>Insecta</taxon>
        <taxon>Pterygota</taxon>
        <taxon>Neoptera</taxon>
        <taxon>Endopterygota</taxon>
        <taxon>Diptera</taxon>
        <taxon>Nematocera</taxon>
        <taxon>Culicoidea</taxon>
        <taxon>Culicidae</taxon>
        <taxon>Culicinae</taxon>
        <taxon>Culicini</taxon>
        <taxon>Culex</taxon>
        <taxon>Culex</taxon>
    </lineage>
</organism>
<proteinExistence type="predicted"/>
<reference evidence="2" key="1">
    <citation type="submission" date="2021-05" db="EMBL/GenBank/DDBJ databases">
        <authorList>
            <person name="Alioto T."/>
            <person name="Alioto T."/>
            <person name="Gomez Garrido J."/>
        </authorList>
    </citation>
    <scope>NUCLEOTIDE SEQUENCE</scope>
</reference>
<dbReference type="EMBL" id="HBUE01076854">
    <property type="protein sequence ID" value="CAG6475551.1"/>
    <property type="molecule type" value="Transcribed_RNA"/>
</dbReference>
<evidence type="ECO:0000256" key="1">
    <source>
        <dbReference type="SAM" id="Phobius"/>
    </source>
</evidence>
<evidence type="ECO:0000313" key="2">
    <source>
        <dbReference type="EMBL" id="CAG6475551.1"/>
    </source>
</evidence>